<name>A0A1J5RMF9_9ZZZZ</name>
<accession>A0A1J5RMF9</accession>
<protein>
    <recommendedName>
        <fullName evidence="1">Phage neck terminator protein gp12-like domain-containing protein</fullName>
    </recommendedName>
</protein>
<organism evidence="2">
    <name type="scientific">mine drainage metagenome</name>
    <dbReference type="NCBI Taxonomy" id="410659"/>
    <lineage>
        <taxon>unclassified sequences</taxon>
        <taxon>metagenomes</taxon>
        <taxon>ecological metagenomes</taxon>
    </lineage>
</organism>
<gene>
    <name evidence="2" type="ORF">GALL_207680</name>
</gene>
<dbReference type="Pfam" id="PF23961">
    <property type="entry name" value="Phage_tail_terminator_9"/>
    <property type="match status" value="1"/>
</dbReference>
<proteinExistence type="predicted"/>
<sequence length="177" mass="18944">MSLSISPDESQILAAVRAWLLALLPAGTEVVRGQDNRVPQPKGPGFAVLTPGRLEALSTPVTRFVDGFPQGPGSRCDQLSCRLALMLDLYGPGSGDLAQTVAGLFALGTELAPWPDPAIQPLYAEPPLQGPFLDGERQMEERWRLPLLLQITQTLTSSQDFAATLTPALIEVDSLSP</sequence>
<dbReference type="AlphaFoldDB" id="A0A1J5RMF9"/>
<dbReference type="InterPro" id="IPR057087">
    <property type="entry name" value="Gp12-like"/>
</dbReference>
<evidence type="ECO:0000313" key="2">
    <source>
        <dbReference type="EMBL" id="OIQ97214.1"/>
    </source>
</evidence>
<comment type="caution">
    <text evidence="2">The sequence shown here is derived from an EMBL/GenBank/DDBJ whole genome shotgun (WGS) entry which is preliminary data.</text>
</comment>
<reference evidence="2" key="1">
    <citation type="submission" date="2016-10" db="EMBL/GenBank/DDBJ databases">
        <title>Sequence of Gallionella enrichment culture.</title>
        <authorList>
            <person name="Poehlein A."/>
            <person name="Muehling M."/>
            <person name="Daniel R."/>
        </authorList>
    </citation>
    <scope>NUCLEOTIDE SEQUENCE</scope>
</reference>
<feature type="domain" description="Phage neck terminator protein gp12-like" evidence="1">
    <location>
        <begin position="11"/>
        <end position="162"/>
    </location>
</feature>
<dbReference type="EMBL" id="MLJW01000136">
    <property type="protein sequence ID" value="OIQ97214.1"/>
    <property type="molecule type" value="Genomic_DNA"/>
</dbReference>
<evidence type="ECO:0000259" key="1">
    <source>
        <dbReference type="Pfam" id="PF23961"/>
    </source>
</evidence>